<evidence type="ECO:0000313" key="7">
    <source>
        <dbReference type="EMBL" id="NYF80736.1"/>
    </source>
</evidence>
<name>A0A7Y9PKD5_9BACT</name>
<gene>
    <name evidence="7" type="ORF">HDF17_003056</name>
</gene>
<dbReference type="InterPro" id="IPR025423">
    <property type="entry name" value="TMEM205-like"/>
</dbReference>
<keyword evidence="8" id="KW-1185">Reference proteome</keyword>
<comment type="caution">
    <text evidence="7">The sequence shown here is derived from an EMBL/GenBank/DDBJ whole genome shotgun (WGS) entry which is preliminary data.</text>
</comment>
<evidence type="ECO:0000256" key="5">
    <source>
        <dbReference type="SAM" id="Phobius"/>
    </source>
</evidence>
<organism evidence="7 8">
    <name type="scientific">Granulicella arctica</name>
    <dbReference type="NCBI Taxonomy" id="940613"/>
    <lineage>
        <taxon>Bacteria</taxon>
        <taxon>Pseudomonadati</taxon>
        <taxon>Acidobacteriota</taxon>
        <taxon>Terriglobia</taxon>
        <taxon>Terriglobales</taxon>
        <taxon>Acidobacteriaceae</taxon>
        <taxon>Granulicella</taxon>
    </lineage>
</organism>
<evidence type="ECO:0000256" key="2">
    <source>
        <dbReference type="ARBA" id="ARBA00022692"/>
    </source>
</evidence>
<protein>
    <recommendedName>
        <fullName evidence="6">TMEM205-like domain-containing protein</fullName>
    </recommendedName>
</protein>
<dbReference type="GO" id="GO:0016020">
    <property type="term" value="C:membrane"/>
    <property type="evidence" value="ECO:0007669"/>
    <property type="project" value="UniProtKB-SubCell"/>
</dbReference>
<keyword evidence="3 5" id="KW-1133">Transmembrane helix</keyword>
<sequence>MTMVTWVGGLMFFAFVLAPVAFHILPSTHEAGLVVGGTLIVLHRIGMACGTLFLLATSILWLSRRADRRTGYLIQLALVAIMLSITAYLQNSVLPRMERDRVQAGGDIDATPTDDPARRDFERLHPLSERFEGVALLAGLGIVFLMATQSDAPETVNS</sequence>
<feature type="transmembrane region" description="Helical" evidence="5">
    <location>
        <begin position="32"/>
        <end position="60"/>
    </location>
</feature>
<evidence type="ECO:0000256" key="4">
    <source>
        <dbReference type="ARBA" id="ARBA00023136"/>
    </source>
</evidence>
<accession>A0A7Y9PKD5</accession>
<dbReference type="Pfam" id="PF13664">
    <property type="entry name" value="DUF4149"/>
    <property type="match status" value="1"/>
</dbReference>
<comment type="subcellular location">
    <subcellularLocation>
        <location evidence="1">Membrane</location>
    </subcellularLocation>
</comment>
<reference evidence="7 8" key="1">
    <citation type="submission" date="2020-07" db="EMBL/GenBank/DDBJ databases">
        <title>Genomic Encyclopedia of Type Strains, Phase IV (KMG-V): Genome sequencing to study the core and pangenomes of soil and plant-associated prokaryotes.</title>
        <authorList>
            <person name="Whitman W."/>
        </authorList>
    </citation>
    <scope>NUCLEOTIDE SEQUENCE [LARGE SCALE GENOMIC DNA]</scope>
    <source>
        <strain evidence="7 8">X4EP2</strain>
    </source>
</reference>
<feature type="transmembrane region" description="Helical" evidence="5">
    <location>
        <begin position="6"/>
        <end position="25"/>
    </location>
</feature>
<keyword evidence="4 5" id="KW-0472">Membrane</keyword>
<dbReference type="AlphaFoldDB" id="A0A7Y9PKD5"/>
<evidence type="ECO:0000256" key="3">
    <source>
        <dbReference type="ARBA" id="ARBA00022989"/>
    </source>
</evidence>
<evidence type="ECO:0000259" key="6">
    <source>
        <dbReference type="Pfam" id="PF13664"/>
    </source>
</evidence>
<evidence type="ECO:0000313" key="8">
    <source>
        <dbReference type="Proteomes" id="UP000589520"/>
    </source>
</evidence>
<proteinExistence type="predicted"/>
<dbReference type="Proteomes" id="UP000589520">
    <property type="component" value="Unassembled WGS sequence"/>
</dbReference>
<feature type="transmembrane region" description="Helical" evidence="5">
    <location>
        <begin position="72"/>
        <end position="89"/>
    </location>
</feature>
<evidence type="ECO:0000256" key="1">
    <source>
        <dbReference type="ARBA" id="ARBA00004370"/>
    </source>
</evidence>
<feature type="domain" description="TMEM205-like" evidence="6">
    <location>
        <begin position="3"/>
        <end position="99"/>
    </location>
</feature>
<dbReference type="EMBL" id="JACCCW010000002">
    <property type="protein sequence ID" value="NYF80736.1"/>
    <property type="molecule type" value="Genomic_DNA"/>
</dbReference>
<keyword evidence="2 5" id="KW-0812">Transmembrane</keyword>